<accession>A0AAD8LQC1</accession>
<dbReference type="SUPFAM" id="SSF51905">
    <property type="entry name" value="FAD/NAD(P)-binding domain"/>
    <property type="match status" value="2"/>
</dbReference>
<dbReference type="Pfam" id="PF12796">
    <property type="entry name" value="Ank_2"/>
    <property type="match status" value="1"/>
</dbReference>
<evidence type="ECO:0000256" key="6">
    <source>
        <dbReference type="ARBA" id="ARBA00023002"/>
    </source>
</evidence>
<dbReference type="InterPro" id="IPR002110">
    <property type="entry name" value="Ankyrin_rpt"/>
</dbReference>
<comment type="similarity">
    <text evidence="1">Belongs to the NADH dehydrogenase family.</text>
</comment>
<proteinExistence type="inferred from homology"/>
<feature type="transmembrane region" description="Helical" evidence="11">
    <location>
        <begin position="1642"/>
        <end position="1662"/>
    </location>
</feature>
<dbReference type="Pfam" id="PF07992">
    <property type="entry name" value="Pyr_redox_2"/>
    <property type="match status" value="1"/>
</dbReference>
<dbReference type="Gene3D" id="1.25.40.20">
    <property type="entry name" value="Ankyrin repeat-containing domain"/>
    <property type="match status" value="1"/>
</dbReference>
<dbReference type="EC" id="1.6.5.9" evidence="2"/>
<sequence length="1693" mass="190236">MEEIGTIVVHRSDVGANKVDRLLTDFAELKLTEANGCTLESLQRMRNSTMSKDYSDDRVYKVFASCFMERRMWKEALCDLHCRLYLLDKDCSEYESTMDMLHEAQKGLLSEIMPIPVAFKEMLFLRDLEESWSKWTSRMAYTDRLQNISNAEDSTLYRSNTVVTRVPLRPGSLLMRARPFSVAPWTMDPPNLVSSDGKRRKPANCFHCLSAMNSLPDPYYERTTFVSCPTKPYECSRVFCSEECFLNNGAVHAVECGYLVKLKAFAATALNEALVLLVARTLIRCGMFRDKKEPSTVSLDKNEHRELNSKDDIIQRILRVNVDYTILEAKHRQVLEEIQTFAYFLAAEFGFEFCFYLKHREIVHFIVVLWTKSLPLAPEVHTCFDNHKLGGVAFNIDLMGLQQSLTPTLTVHFDSKGRIALRSMYAMEAGTRLYINTLMDKYLPLYRQEQEFWSVSMLLCRAVSEVKVDCDNTSTLCALRCNVCIRSFCHATGVKESDEPPTDETPTTYSWECETCKSGNQDDLNLLQRQAEDIIRRAHRLYDAGQHLVAKRMLDSFVRKWPGILHCNHYLLYNAQVLLAGIQMNGAGSNIQMALNHLIAATLMAEEIFPRVCQEKAHLYSRLADLMGQVVLTTRMTRKDDVQLKQMTMEAAYTALWNWTIIAGCESHEALLHMQKCRSLAFQMNIHVPSLSHNFVINIPAKYLEVFKLVTGTCVIPSILKFSTGNIKDVPTDNVATVAFMAAQNGILTDSVLDVLMTVESSGIMHLGTGLSILGISASNGNVELVKAITEAIEAKVTKAFELLGKNDDIGDLETTVVNLLLALVGGNELGITPLMAMASVPPDVDKSSLKNEIIIARLIIECVEKCDDVIKKFKGNEEVKFSSLKWFMSSGFTLKGLLVDARTHHFLKGQTIVHYPASKGKKNLVKYLARVIGNVNQMNLEGATPLHLAALGGHVEVCETLISFGADQTVSLVTGELPMHLAIHSLHEQTVKLLLDHYTKRAVDKNVDAVDVSIAMTKRRGPSIWHALIAGIYDTKGVTDENERGRLKLETIVSRLTKAVRIAQLLAENAGAQETYVWADATPSQILQRKWQEYMEQNSLDFDPRENFQKLRLQNVNTVLHNKVMVPQSNKPSEIINDRTDAVFAATRAVQFLSQLLQRAEETAVEAANAKLCQGSASRYLSTTSIHHDKKKVVVLGTGWASLCFVKSLDLSRYDLKVVSPRNYFTFTPLLPKVSAGKISSVTCTEPFARFMKRHKSGDFQFVHASCLDLNPKANQVYCQSTTYPEKDITLPYDYLVVAIGAESNTFGIAGVDKHAYFLKEVEHAERIYQKLVSNVEAASLPGLTDEERRSLLHVVVVGGGPTGVEVTGEIALYYNNHVAKLYPELAPYLKITIVEGGERLLATFTPKNSKFVNKVLMRNHVNVLLGSQVCGVGKDDCTVKHAATGKTETLKCGMVIWASGLKPAGLVNKIQKHFKEQNNPRALAVDQYLMLRGNDNRNIFAMGDCSKITPDRLSDHFDEIVNRLGSVNYKKLVSESKNYSREFPQISANKFNPRDNKFTDMCKKLMEEGGDARKTLLEVMTFIDNNYTAPFPTAQNAKQQGVYLAKRFNEGFSESEKTAFTEIWKGSLASIGGKDIVGSFPYFQMNGGLKTLFLWLLVYMRMFSSNKMRLSYTLEALMHKLCGRHFMSKQK</sequence>
<evidence type="ECO:0000259" key="12">
    <source>
        <dbReference type="Pfam" id="PF07992"/>
    </source>
</evidence>
<dbReference type="SUPFAM" id="SSF48403">
    <property type="entry name" value="Ankyrin repeat"/>
    <property type="match status" value="1"/>
</dbReference>
<evidence type="ECO:0000256" key="1">
    <source>
        <dbReference type="ARBA" id="ARBA00005272"/>
    </source>
</evidence>
<dbReference type="GO" id="GO:0050136">
    <property type="term" value="F:NADH dehydrogenase (quinone) (non-electrogenic) activity"/>
    <property type="evidence" value="ECO:0007669"/>
    <property type="project" value="UniProtKB-EC"/>
</dbReference>
<feature type="domain" description="External alternative NADH-ubiquinone oxidoreductase-like C-terminal" evidence="13">
    <location>
        <begin position="1626"/>
        <end position="1687"/>
    </location>
</feature>
<dbReference type="PANTHER" id="PTHR43706:SF47">
    <property type="entry name" value="EXTERNAL NADH-UBIQUINONE OXIDOREDUCTASE 1, MITOCHONDRIAL-RELATED"/>
    <property type="match status" value="1"/>
</dbReference>
<keyword evidence="11" id="KW-1133">Transmembrane helix</keyword>
<evidence type="ECO:0000313" key="15">
    <source>
        <dbReference type="Proteomes" id="UP001230268"/>
    </source>
</evidence>
<evidence type="ECO:0000256" key="10">
    <source>
        <dbReference type="PROSITE-ProRule" id="PRU00023"/>
    </source>
</evidence>
<organism evidence="14 15">
    <name type="scientific">Babesia gibsoni</name>
    <dbReference type="NCBI Taxonomy" id="33632"/>
    <lineage>
        <taxon>Eukaryota</taxon>
        <taxon>Sar</taxon>
        <taxon>Alveolata</taxon>
        <taxon>Apicomplexa</taxon>
        <taxon>Aconoidasida</taxon>
        <taxon>Piroplasmida</taxon>
        <taxon>Babesiidae</taxon>
        <taxon>Babesia</taxon>
    </lineage>
</organism>
<evidence type="ECO:0000313" key="14">
    <source>
        <dbReference type="EMBL" id="KAK1442422.1"/>
    </source>
</evidence>
<evidence type="ECO:0000256" key="9">
    <source>
        <dbReference type="ARBA" id="ARBA00049010"/>
    </source>
</evidence>
<dbReference type="InterPro" id="IPR036188">
    <property type="entry name" value="FAD/NAD-bd_sf"/>
</dbReference>
<dbReference type="Pfam" id="PF22366">
    <property type="entry name" value="NDH2_C"/>
    <property type="match status" value="1"/>
</dbReference>
<protein>
    <recommendedName>
        <fullName evidence="2">NADH:ubiquinone reductase (non-electrogenic)</fullName>
        <ecNumber evidence="2">1.6.5.9</ecNumber>
    </recommendedName>
</protein>
<reference evidence="14" key="1">
    <citation type="submission" date="2023-08" db="EMBL/GenBank/DDBJ databases">
        <title>Draft sequence of the Babesia gibsoni genome.</title>
        <authorList>
            <person name="Yamagishi J.Y."/>
            <person name="Xuan X.X."/>
        </authorList>
    </citation>
    <scope>NUCLEOTIDE SEQUENCE</scope>
    <source>
        <strain evidence="14">Azabu</strain>
    </source>
</reference>
<keyword evidence="10" id="KW-0040">ANK repeat</keyword>
<dbReference type="InterPro" id="IPR023753">
    <property type="entry name" value="FAD/NAD-binding_dom"/>
</dbReference>
<name>A0AAD8LQC1_BABGI</name>
<keyword evidence="3" id="KW-0285">Flavoprotein</keyword>
<dbReference type="EMBL" id="JAVEPI010000004">
    <property type="protein sequence ID" value="KAK1442422.1"/>
    <property type="molecule type" value="Genomic_DNA"/>
</dbReference>
<dbReference type="PROSITE" id="PS50297">
    <property type="entry name" value="ANK_REP_REGION"/>
    <property type="match status" value="1"/>
</dbReference>
<keyword evidence="11" id="KW-0472">Membrane</keyword>
<comment type="catalytic activity">
    <reaction evidence="8">
        <text>a quinone + NADH + H(+) = a quinol + NAD(+)</text>
        <dbReference type="Rhea" id="RHEA:46160"/>
        <dbReference type="ChEBI" id="CHEBI:15378"/>
        <dbReference type="ChEBI" id="CHEBI:24646"/>
        <dbReference type="ChEBI" id="CHEBI:57540"/>
        <dbReference type="ChEBI" id="CHEBI:57945"/>
        <dbReference type="ChEBI" id="CHEBI:132124"/>
        <dbReference type="EC" id="1.6.5.9"/>
    </reaction>
</comment>
<dbReference type="Gene3D" id="3.50.50.100">
    <property type="match status" value="2"/>
</dbReference>
<evidence type="ECO:0000256" key="7">
    <source>
        <dbReference type="ARBA" id="ARBA00023027"/>
    </source>
</evidence>
<dbReference type="InterPro" id="IPR036770">
    <property type="entry name" value="Ankyrin_rpt-contain_sf"/>
</dbReference>
<gene>
    <name evidence="14" type="ORF">BgAZ_404520</name>
</gene>
<evidence type="ECO:0000256" key="4">
    <source>
        <dbReference type="ARBA" id="ARBA00022827"/>
    </source>
</evidence>
<feature type="repeat" description="ANK" evidence="10">
    <location>
        <begin position="942"/>
        <end position="968"/>
    </location>
</feature>
<keyword evidence="6" id="KW-0560">Oxidoreductase</keyword>
<dbReference type="InterPro" id="IPR045024">
    <property type="entry name" value="NDH-2"/>
</dbReference>
<feature type="domain" description="FAD/NAD(P)-binding" evidence="12">
    <location>
        <begin position="1192"/>
        <end position="1509"/>
    </location>
</feature>
<keyword evidence="7" id="KW-0520">NAD</keyword>
<dbReference type="PANTHER" id="PTHR43706">
    <property type="entry name" value="NADH DEHYDROGENASE"/>
    <property type="match status" value="1"/>
</dbReference>
<keyword evidence="5" id="KW-0809">Transit peptide</keyword>
<evidence type="ECO:0000256" key="8">
    <source>
        <dbReference type="ARBA" id="ARBA00047599"/>
    </source>
</evidence>
<dbReference type="GO" id="GO:0005739">
    <property type="term" value="C:mitochondrion"/>
    <property type="evidence" value="ECO:0007669"/>
    <property type="project" value="TreeGrafter"/>
</dbReference>
<evidence type="ECO:0000256" key="3">
    <source>
        <dbReference type="ARBA" id="ARBA00022630"/>
    </source>
</evidence>
<dbReference type="SMART" id="SM00248">
    <property type="entry name" value="ANK"/>
    <property type="match status" value="5"/>
</dbReference>
<keyword evidence="4" id="KW-0274">FAD</keyword>
<evidence type="ECO:0000259" key="13">
    <source>
        <dbReference type="Pfam" id="PF22366"/>
    </source>
</evidence>
<comment type="caution">
    <text evidence="14">The sequence shown here is derived from an EMBL/GenBank/DDBJ whole genome shotgun (WGS) entry which is preliminary data.</text>
</comment>
<dbReference type="Proteomes" id="UP001230268">
    <property type="component" value="Unassembled WGS sequence"/>
</dbReference>
<evidence type="ECO:0000256" key="2">
    <source>
        <dbReference type="ARBA" id="ARBA00012637"/>
    </source>
</evidence>
<keyword evidence="15" id="KW-1185">Reference proteome</keyword>
<evidence type="ECO:0000256" key="11">
    <source>
        <dbReference type="SAM" id="Phobius"/>
    </source>
</evidence>
<dbReference type="InterPro" id="IPR054585">
    <property type="entry name" value="NDH2-like_C"/>
</dbReference>
<comment type="catalytic activity">
    <reaction evidence="9">
        <text>a ubiquinone + NADH + H(+) = a ubiquinol + NAD(+)</text>
        <dbReference type="Rhea" id="RHEA:23152"/>
        <dbReference type="Rhea" id="RHEA-COMP:9565"/>
        <dbReference type="Rhea" id="RHEA-COMP:9566"/>
        <dbReference type="ChEBI" id="CHEBI:15378"/>
        <dbReference type="ChEBI" id="CHEBI:16389"/>
        <dbReference type="ChEBI" id="CHEBI:17976"/>
        <dbReference type="ChEBI" id="CHEBI:57540"/>
        <dbReference type="ChEBI" id="CHEBI:57945"/>
    </reaction>
</comment>
<evidence type="ECO:0000256" key="5">
    <source>
        <dbReference type="ARBA" id="ARBA00022946"/>
    </source>
</evidence>
<dbReference type="PROSITE" id="PS50088">
    <property type="entry name" value="ANK_REPEAT"/>
    <property type="match status" value="1"/>
</dbReference>
<keyword evidence="11" id="KW-0812">Transmembrane</keyword>